<gene>
    <name evidence="1" type="ORF">WKI67_01445</name>
</gene>
<protein>
    <submittedName>
        <fullName evidence="1">GPW/gp25 family protein</fullName>
    </submittedName>
</protein>
<accession>A0ACC6PLD5</accession>
<dbReference type="Proteomes" id="UP001377168">
    <property type="component" value="Unassembled WGS sequence"/>
</dbReference>
<proteinExistence type="predicted"/>
<dbReference type="EMBL" id="JBBKAJ010000005">
    <property type="protein sequence ID" value="MEJ8632145.1"/>
    <property type="molecule type" value="Genomic_DNA"/>
</dbReference>
<evidence type="ECO:0000313" key="1">
    <source>
        <dbReference type="EMBL" id="MEJ8632145.1"/>
    </source>
</evidence>
<name>A0ACC6PLD5_9ACTN</name>
<keyword evidence="2" id="KW-1185">Reference proteome</keyword>
<organism evidence="1 2">
    <name type="scientific">Streptomyces achmelvichensis</name>
    <dbReference type="NCBI Taxonomy" id="3134111"/>
    <lineage>
        <taxon>Bacteria</taxon>
        <taxon>Bacillati</taxon>
        <taxon>Actinomycetota</taxon>
        <taxon>Actinomycetes</taxon>
        <taxon>Kitasatosporales</taxon>
        <taxon>Streptomycetaceae</taxon>
        <taxon>Streptomyces</taxon>
    </lineage>
</organism>
<sequence>MSDFFAGRGWASPLGVGASGGMAMAEGHADIEQAIRLILSTEPGERPMRPEFGCAIRDRVFGSMDASTGGAITHEVRRALERWEPRIVVEDIRVTQAAVCQEIVDIEIGYRLADTNSRRNLVHPFYVIPARETDGNHPEPTGHDSGEKE</sequence>
<comment type="caution">
    <text evidence="1">The sequence shown here is derived from an EMBL/GenBank/DDBJ whole genome shotgun (WGS) entry which is preliminary data.</text>
</comment>
<evidence type="ECO:0000313" key="2">
    <source>
        <dbReference type="Proteomes" id="UP001377168"/>
    </source>
</evidence>
<reference evidence="1" key="1">
    <citation type="submission" date="2024-03" db="EMBL/GenBank/DDBJ databases">
        <title>Novel Streptomyces species of biotechnological and ecological value are a feature of Machair soil.</title>
        <authorList>
            <person name="Prole J.R."/>
            <person name="Goodfellow M."/>
            <person name="Allenby N."/>
            <person name="Ward A.C."/>
        </authorList>
    </citation>
    <scope>NUCLEOTIDE SEQUENCE</scope>
    <source>
        <strain evidence="1">MS2.AVA.5</strain>
    </source>
</reference>